<sequence length="150" mass="17391">MRKVLLITLVAIFFLVIFCGQIRADEKQVVSHQGSVVSLCLINANLADRLDEILDNYEGDVVHFYVYSRDGSETLYIIPTSDFFKSILYLVESGSYEEEYEQWEQELLLDEMRLRVILKKARAGLNKPQPFSRGRIKHPAFFIAVIISQW</sequence>
<evidence type="ECO:0000313" key="2">
    <source>
        <dbReference type="Proteomes" id="UP000230611"/>
    </source>
</evidence>
<dbReference type="Proteomes" id="UP000230611">
    <property type="component" value="Unassembled WGS sequence"/>
</dbReference>
<protein>
    <submittedName>
        <fullName evidence="1">Uncharacterized protein</fullName>
    </submittedName>
</protein>
<organism evidence="1 2">
    <name type="scientific">Candidatus Falkowbacteria bacterium CG_4_9_14_3_um_filter_38_19</name>
    <dbReference type="NCBI Taxonomy" id="1974559"/>
    <lineage>
        <taxon>Bacteria</taxon>
        <taxon>Candidatus Falkowiibacteriota</taxon>
    </lineage>
</organism>
<evidence type="ECO:0000313" key="1">
    <source>
        <dbReference type="EMBL" id="PJB16805.1"/>
    </source>
</evidence>
<name>A0A2M8AH28_9BACT</name>
<reference evidence="2" key="1">
    <citation type="submission" date="2017-09" db="EMBL/GenBank/DDBJ databases">
        <title>Depth-based differentiation of microbial function through sediment-hosted aquifers and enrichment of novel symbionts in the deep terrestrial subsurface.</title>
        <authorList>
            <person name="Probst A.J."/>
            <person name="Ladd B."/>
            <person name="Jarett J.K."/>
            <person name="Geller-Mcgrath D.E."/>
            <person name="Sieber C.M.K."/>
            <person name="Emerson J.B."/>
            <person name="Anantharaman K."/>
            <person name="Thomas B.C."/>
            <person name="Malmstrom R."/>
            <person name="Stieglmeier M."/>
            <person name="Klingl A."/>
            <person name="Woyke T."/>
            <person name="Ryan C.M."/>
            <person name="Banfield J.F."/>
        </authorList>
    </citation>
    <scope>NUCLEOTIDE SEQUENCE [LARGE SCALE GENOMIC DNA]</scope>
</reference>
<accession>A0A2M8AH28</accession>
<dbReference type="EMBL" id="PFUO01000087">
    <property type="protein sequence ID" value="PJB16805.1"/>
    <property type="molecule type" value="Genomic_DNA"/>
</dbReference>
<comment type="caution">
    <text evidence="1">The sequence shown here is derived from an EMBL/GenBank/DDBJ whole genome shotgun (WGS) entry which is preliminary data.</text>
</comment>
<proteinExistence type="predicted"/>
<dbReference type="AlphaFoldDB" id="A0A2M8AH28"/>
<gene>
    <name evidence="1" type="ORF">CO116_01825</name>
</gene>